<keyword evidence="3" id="KW-0812">Transmembrane</keyword>
<proteinExistence type="predicted"/>
<comment type="subcellular location">
    <subcellularLocation>
        <location evidence="1">Membrane</location>
        <topology evidence="1">Multi-pass membrane protein</topology>
    </subcellularLocation>
</comment>
<accession>A0AAE2BSM6</accession>
<keyword evidence="4" id="KW-1133">Transmembrane helix</keyword>
<comment type="caution">
    <text evidence="8">The sequence shown here is derived from an EMBL/GenBank/DDBJ whole genome shotgun (WGS) entry which is preliminary data.</text>
</comment>
<feature type="domain" description="ABC transporter" evidence="7">
    <location>
        <begin position="75"/>
        <end position="205"/>
    </location>
</feature>
<dbReference type="EMBL" id="JACGWL010000008">
    <property type="protein sequence ID" value="KAK4396287.1"/>
    <property type="molecule type" value="Genomic_DNA"/>
</dbReference>
<gene>
    <name evidence="8" type="ORF">Sango_1465300</name>
</gene>
<feature type="compositionally biased region" description="Basic and acidic residues" evidence="6">
    <location>
        <begin position="204"/>
        <end position="214"/>
    </location>
</feature>
<evidence type="ECO:0000256" key="3">
    <source>
        <dbReference type="ARBA" id="ARBA00022692"/>
    </source>
</evidence>
<feature type="region of interest" description="Disordered" evidence="6">
    <location>
        <begin position="194"/>
        <end position="222"/>
    </location>
</feature>
<dbReference type="GO" id="GO:0016020">
    <property type="term" value="C:membrane"/>
    <property type="evidence" value="ECO:0007669"/>
    <property type="project" value="UniProtKB-SubCell"/>
</dbReference>
<dbReference type="InterPro" id="IPR003439">
    <property type="entry name" value="ABC_transporter-like_ATP-bd"/>
</dbReference>
<evidence type="ECO:0000256" key="2">
    <source>
        <dbReference type="ARBA" id="ARBA00022448"/>
    </source>
</evidence>
<reference evidence="8" key="1">
    <citation type="submission" date="2020-06" db="EMBL/GenBank/DDBJ databases">
        <authorList>
            <person name="Li T."/>
            <person name="Hu X."/>
            <person name="Zhang T."/>
            <person name="Song X."/>
            <person name="Zhang H."/>
            <person name="Dai N."/>
            <person name="Sheng W."/>
            <person name="Hou X."/>
            <person name="Wei L."/>
        </authorList>
    </citation>
    <scope>NUCLEOTIDE SEQUENCE</scope>
    <source>
        <strain evidence="8">K16</strain>
        <tissue evidence="8">Leaf</tissue>
    </source>
</reference>
<dbReference type="PANTHER" id="PTHR48041:SF109">
    <property type="entry name" value="ABC TRANSPORTER G FAMILY MEMBER 20"/>
    <property type="match status" value="1"/>
</dbReference>
<evidence type="ECO:0000259" key="7">
    <source>
        <dbReference type="Pfam" id="PF00005"/>
    </source>
</evidence>
<dbReference type="AlphaFoldDB" id="A0AAE2BSM6"/>
<dbReference type="PANTHER" id="PTHR48041">
    <property type="entry name" value="ABC TRANSPORTER G FAMILY MEMBER 28"/>
    <property type="match status" value="1"/>
</dbReference>
<keyword evidence="5" id="KW-0472">Membrane</keyword>
<organism evidence="8 9">
    <name type="scientific">Sesamum angolense</name>
    <dbReference type="NCBI Taxonomy" id="2727404"/>
    <lineage>
        <taxon>Eukaryota</taxon>
        <taxon>Viridiplantae</taxon>
        <taxon>Streptophyta</taxon>
        <taxon>Embryophyta</taxon>
        <taxon>Tracheophyta</taxon>
        <taxon>Spermatophyta</taxon>
        <taxon>Magnoliopsida</taxon>
        <taxon>eudicotyledons</taxon>
        <taxon>Gunneridae</taxon>
        <taxon>Pentapetalae</taxon>
        <taxon>asterids</taxon>
        <taxon>lamiids</taxon>
        <taxon>Lamiales</taxon>
        <taxon>Pedaliaceae</taxon>
        <taxon>Sesamum</taxon>
    </lineage>
</organism>
<dbReference type="GO" id="GO:0005524">
    <property type="term" value="F:ATP binding"/>
    <property type="evidence" value="ECO:0007669"/>
    <property type="project" value="InterPro"/>
</dbReference>
<name>A0AAE2BSM6_9LAMI</name>
<dbReference type="SUPFAM" id="SSF52540">
    <property type="entry name" value="P-loop containing nucleoside triphosphate hydrolases"/>
    <property type="match status" value="1"/>
</dbReference>
<keyword evidence="9" id="KW-1185">Reference proteome</keyword>
<dbReference type="InterPro" id="IPR050352">
    <property type="entry name" value="ABCG_transporters"/>
</dbReference>
<evidence type="ECO:0000313" key="9">
    <source>
        <dbReference type="Proteomes" id="UP001289374"/>
    </source>
</evidence>
<reference evidence="8" key="2">
    <citation type="journal article" date="2024" name="Plant">
        <title>Genomic evolution and insights into agronomic trait innovations of Sesamum species.</title>
        <authorList>
            <person name="Miao H."/>
            <person name="Wang L."/>
            <person name="Qu L."/>
            <person name="Liu H."/>
            <person name="Sun Y."/>
            <person name="Le M."/>
            <person name="Wang Q."/>
            <person name="Wei S."/>
            <person name="Zheng Y."/>
            <person name="Lin W."/>
            <person name="Duan Y."/>
            <person name="Cao H."/>
            <person name="Xiong S."/>
            <person name="Wang X."/>
            <person name="Wei L."/>
            <person name="Li C."/>
            <person name="Ma Q."/>
            <person name="Ju M."/>
            <person name="Zhao R."/>
            <person name="Li G."/>
            <person name="Mu C."/>
            <person name="Tian Q."/>
            <person name="Mei H."/>
            <person name="Zhang T."/>
            <person name="Gao T."/>
            <person name="Zhang H."/>
        </authorList>
    </citation>
    <scope>NUCLEOTIDE SEQUENCE</scope>
    <source>
        <strain evidence="8">K16</strain>
    </source>
</reference>
<protein>
    <submittedName>
        <fullName evidence="8">ABC transporter G family member 2</fullName>
    </submittedName>
</protein>
<sequence>MLVTRPVEPSHQVLDVHEPGFQPAASMPFVLSFHNLTYSVKVRRKVLPACFSRSGNNSPDNGNLIEHKSRMKVLLNDISGEAREGEIMAVLGASGSGKSTLIDALADRIARESLKGTVTLNGEVLESKLLKVISAYVMQDDLLFPMLTVEETFMFSAEFRLPRTMSRSRKKARVQALIDQLGLRSAAKTVIGDEGHRGVSGGERSARFYRDGHNSRSHFTVS</sequence>
<dbReference type="InterPro" id="IPR027417">
    <property type="entry name" value="P-loop_NTPase"/>
</dbReference>
<evidence type="ECO:0000256" key="6">
    <source>
        <dbReference type="SAM" id="MobiDB-lite"/>
    </source>
</evidence>
<evidence type="ECO:0000256" key="4">
    <source>
        <dbReference type="ARBA" id="ARBA00022989"/>
    </source>
</evidence>
<dbReference type="Pfam" id="PF00005">
    <property type="entry name" value="ABC_tran"/>
    <property type="match status" value="1"/>
</dbReference>
<evidence type="ECO:0000256" key="5">
    <source>
        <dbReference type="ARBA" id="ARBA00023136"/>
    </source>
</evidence>
<evidence type="ECO:0000256" key="1">
    <source>
        <dbReference type="ARBA" id="ARBA00004141"/>
    </source>
</evidence>
<dbReference type="GO" id="GO:0042626">
    <property type="term" value="F:ATPase-coupled transmembrane transporter activity"/>
    <property type="evidence" value="ECO:0007669"/>
    <property type="project" value="TreeGrafter"/>
</dbReference>
<dbReference type="Proteomes" id="UP001289374">
    <property type="component" value="Unassembled WGS sequence"/>
</dbReference>
<evidence type="ECO:0000313" key="8">
    <source>
        <dbReference type="EMBL" id="KAK4396287.1"/>
    </source>
</evidence>
<keyword evidence="2" id="KW-0813">Transport</keyword>
<dbReference type="Gene3D" id="3.40.50.300">
    <property type="entry name" value="P-loop containing nucleotide triphosphate hydrolases"/>
    <property type="match status" value="1"/>
</dbReference>
<dbReference type="GO" id="GO:0016887">
    <property type="term" value="F:ATP hydrolysis activity"/>
    <property type="evidence" value="ECO:0007669"/>
    <property type="project" value="InterPro"/>
</dbReference>